<dbReference type="EMBL" id="JBHTJT010000031">
    <property type="protein sequence ID" value="MFD0980960.1"/>
    <property type="molecule type" value="Genomic_DNA"/>
</dbReference>
<evidence type="ECO:0000313" key="7">
    <source>
        <dbReference type="Proteomes" id="UP001597108"/>
    </source>
</evidence>
<dbReference type="InterPro" id="IPR003439">
    <property type="entry name" value="ABC_transporter-like_ATP-bd"/>
</dbReference>
<dbReference type="InterPro" id="IPR027417">
    <property type="entry name" value="P-loop_NTPase"/>
</dbReference>
<dbReference type="Gene3D" id="3.40.50.300">
    <property type="entry name" value="P-loop containing nucleotide triphosphate hydrolases"/>
    <property type="match status" value="1"/>
</dbReference>
<dbReference type="InterPro" id="IPR003593">
    <property type="entry name" value="AAA+_ATPase"/>
</dbReference>
<dbReference type="PROSITE" id="PS50893">
    <property type="entry name" value="ABC_TRANSPORTER_2"/>
    <property type="match status" value="1"/>
</dbReference>
<keyword evidence="2" id="KW-0813">Transport</keyword>
<comment type="caution">
    <text evidence="6">The sequence shown here is derived from an EMBL/GenBank/DDBJ whole genome shotgun (WGS) entry which is preliminary data.</text>
</comment>
<dbReference type="InterPro" id="IPR050166">
    <property type="entry name" value="ABC_transporter_ATP-bind"/>
</dbReference>
<gene>
    <name evidence="6" type="ORF">ACFQ2S_15030</name>
</gene>
<dbReference type="PANTHER" id="PTHR42788">
    <property type="entry name" value="TAURINE IMPORT ATP-BINDING PROTEIN-RELATED"/>
    <property type="match status" value="1"/>
</dbReference>
<evidence type="ECO:0000313" key="6">
    <source>
        <dbReference type="EMBL" id="MFD0980960.1"/>
    </source>
</evidence>
<organism evidence="6 7">
    <name type="scientific">Tropicimonas aquimaris</name>
    <dbReference type="NCBI Taxonomy" id="914152"/>
    <lineage>
        <taxon>Bacteria</taxon>
        <taxon>Pseudomonadati</taxon>
        <taxon>Pseudomonadota</taxon>
        <taxon>Alphaproteobacteria</taxon>
        <taxon>Rhodobacterales</taxon>
        <taxon>Roseobacteraceae</taxon>
        <taxon>Tropicimonas</taxon>
    </lineage>
</organism>
<dbReference type="InterPro" id="IPR017871">
    <property type="entry name" value="ABC_transporter-like_CS"/>
</dbReference>
<name>A0ABW3ITT0_9RHOB</name>
<keyword evidence="7" id="KW-1185">Reference proteome</keyword>
<evidence type="ECO:0000256" key="1">
    <source>
        <dbReference type="ARBA" id="ARBA00005417"/>
    </source>
</evidence>
<feature type="domain" description="ABC transporter" evidence="5">
    <location>
        <begin position="2"/>
        <end position="229"/>
    </location>
</feature>
<protein>
    <submittedName>
        <fullName evidence="6">ABC transporter ATP-binding protein</fullName>
    </submittedName>
</protein>
<reference evidence="7" key="1">
    <citation type="journal article" date="2019" name="Int. J. Syst. Evol. Microbiol.">
        <title>The Global Catalogue of Microorganisms (GCM) 10K type strain sequencing project: providing services to taxonomists for standard genome sequencing and annotation.</title>
        <authorList>
            <consortium name="The Broad Institute Genomics Platform"/>
            <consortium name="The Broad Institute Genome Sequencing Center for Infectious Disease"/>
            <person name="Wu L."/>
            <person name="Ma J."/>
        </authorList>
    </citation>
    <scope>NUCLEOTIDE SEQUENCE [LARGE SCALE GENOMIC DNA]</scope>
    <source>
        <strain evidence="7">CCUG 60524</strain>
    </source>
</reference>
<accession>A0ABW3ITT0</accession>
<proteinExistence type="inferred from homology"/>
<evidence type="ECO:0000259" key="5">
    <source>
        <dbReference type="PROSITE" id="PS50893"/>
    </source>
</evidence>
<dbReference type="PROSITE" id="PS00211">
    <property type="entry name" value="ABC_TRANSPORTER_1"/>
    <property type="match status" value="1"/>
</dbReference>
<dbReference type="RefSeq" id="WP_386075657.1">
    <property type="nucleotide sequence ID" value="NZ_JBHTJT010000031.1"/>
</dbReference>
<dbReference type="Proteomes" id="UP001597108">
    <property type="component" value="Unassembled WGS sequence"/>
</dbReference>
<evidence type="ECO:0000256" key="4">
    <source>
        <dbReference type="ARBA" id="ARBA00022840"/>
    </source>
</evidence>
<keyword evidence="4 6" id="KW-0067">ATP-binding</keyword>
<dbReference type="PANTHER" id="PTHR42788:SF19">
    <property type="entry name" value="ALIPHATIC SULFONATES IMPORT ATP-BINDING PROTEIN SSUB 2"/>
    <property type="match status" value="1"/>
</dbReference>
<dbReference type="Pfam" id="PF00005">
    <property type="entry name" value="ABC_tran"/>
    <property type="match status" value="1"/>
</dbReference>
<evidence type="ECO:0000256" key="3">
    <source>
        <dbReference type="ARBA" id="ARBA00022741"/>
    </source>
</evidence>
<dbReference type="GO" id="GO:0005524">
    <property type="term" value="F:ATP binding"/>
    <property type="evidence" value="ECO:0007669"/>
    <property type="project" value="UniProtKB-KW"/>
</dbReference>
<comment type="similarity">
    <text evidence="1">Belongs to the ABC transporter superfamily.</text>
</comment>
<evidence type="ECO:0000256" key="2">
    <source>
        <dbReference type="ARBA" id="ARBA00022448"/>
    </source>
</evidence>
<keyword evidence="3" id="KW-0547">Nucleotide-binding</keyword>
<dbReference type="SMART" id="SM00382">
    <property type="entry name" value="AAA"/>
    <property type="match status" value="1"/>
</dbReference>
<dbReference type="SUPFAM" id="SSF52540">
    <property type="entry name" value="P-loop containing nucleoside triphosphate hydrolases"/>
    <property type="match status" value="1"/>
</dbReference>
<sequence>MTPEPGITLVGGASFGAAPLFPPVHLEIDAGSWSCLLGPSGCGKTTILRLIAGLETGVDFDGQVRASDGRPIAGRVAYMAQTDLLLPWLDVLGNVTLGARLRGQVPETEAATALVERLGLAAHAYKRPGQLSGGQRQRVALARTLMEDRPVVLLDEPFSALDARTRAEMQDLAAETLEGRTVLLVTHDPGEAARLGDRVFLMGAKGMVEAVPPALPAIRPAVDPETLAFQGRLLAALRKPA</sequence>